<reference evidence="2" key="1">
    <citation type="submission" date="2017-02" db="UniProtKB">
        <authorList>
            <consortium name="WormBaseParasite"/>
        </authorList>
    </citation>
    <scope>IDENTIFICATION</scope>
</reference>
<evidence type="ECO:0000313" key="1">
    <source>
        <dbReference type="Proteomes" id="UP000046392"/>
    </source>
</evidence>
<proteinExistence type="predicted"/>
<accession>A0A0N5CIX1</accession>
<name>A0A0N5CIX1_STREA</name>
<protein>
    <submittedName>
        <fullName evidence="2">Uncharacterized protein</fullName>
    </submittedName>
</protein>
<keyword evidence="1" id="KW-1185">Reference proteome</keyword>
<organism evidence="1 2">
    <name type="scientific">Strongyloides papillosus</name>
    <name type="common">Intestinal threadworm</name>
    <dbReference type="NCBI Taxonomy" id="174720"/>
    <lineage>
        <taxon>Eukaryota</taxon>
        <taxon>Metazoa</taxon>
        <taxon>Ecdysozoa</taxon>
        <taxon>Nematoda</taxon>
        <taxon>Chromadorea</taxon>
        <taxon>Rhabditida</taxon>
        <taxon>Tylenchina</taxon>
        <taxon>Panagrolaimomorpha</taxon>
        <taxon>Strongyloidoidea</taxon>
        <taxon>Strongyloididae</taxon>
        <taxon>Strongyloides</taxon>
    </lineage>
</organism>
<dbReference type="AlphaFoldDB" id="A0A0N5CIX1"/>
<dbReference type="WBParaSite" id="SPAL_0001777600.1">
    <property type="protein sequence ID" value="SPAL_0001777600.1"/>
    <property type="gene ID" value="SPAL_0001777600"/>
</dbReference>
<sequence length="37" mass="4311">MMIKKKNVKKNLMKLSETIVLLQVHVFSQMVVIVILI</sequence>
<evidence type="ECO:0000313" key="2">
    <source>
        <dbReference type="WBParaSite" id="SPAL_0001777600.1"/>
    </source>
</evidence>
<dbReference type="Proteomes" id="UP000046392">
    <property type="component" value="Unplaced"/>
</dbReference>